<keyword evidence="2" id="KW-1133">Transmembrane helix</keyword>
<evidence type="ECO:0000256" key="1">
    <source>
        <dbReference type="SAM" id="MobiDB-lite"/>
    </source>
</evidence>
<gene>
    <name evidence="4" type="ORF">QEH52_03605</name>
</gene>
<dbReference type="Proteomes" id="UP001225316">
    <property type="component" value="Unassembled WGS sequence"/>
</dbReference>
<evidence type="ECO:0000313" key="4">
    <source>
        <dbReference type="EMBL" id="MDQ8206579.1"/>
    </source>
</evidence>
<evidence type="ECO:0000259" key="3">
    <source>
        <dbReference type="Pfam" id="PF14238"/>
    </source>
</evidence>
<keyword evidence="2" id="KW-0472">Membrane</keyword>
<protein>
    <submittedName>
        <fullName evidence="4">DUF4340 domain-containing protein</fullName>
    </submittedName>
</protein>
<dbReference type="Pfam" id="PF14238">
    <property type="entry name" value="DUF4340"/>
    <property type="match status" value="2"/>
</dbReference>
<keyword evidence="5" id="KW-1185">Reference proteome</keyword>
<dbReference type="InterPro" id="IPR025641">
    <property type="entry name" value="DUF4340"/>
</dbReference>
<feature type="transmembrane region" description="Helical" evidence="2">
    <location>
        <begin position="7"/>
        <end position="24"/>
    </location>
</feature>
<reference evidence="4 5" key="1">
    <citation type="submission" date="2023-04" db="EMBL/GenBank/DDBJ databases">
        <title>A novel bacteria isolated from coastal sediment.</title>
        <authorList>
            <person name="Liu X.-J."/>
            <person name="Du Z.-J."/>
        </authorList>
    </citation>
    <scope>NUCLEOTIDE SEQUENCE [LARGE SCALE GENOMIC DNA]</scope>
    <source>
        <strain evidence="4 5">SDUM461003</strain>
    </source>
</reference>
<accession>A0ABU1AQY9</accession>
<feature type="domain" description="DUF4340" evidence="3">
    <location>
        <begin position="71"/>
        <end position="211"/>
    </location>
</feature>
<organism evidence="4 5">
    <name type="scientific">Thalassobacterium maritimum</name>
    <dbReference type="NCBI Taxonomy" id="3041265"/>
    <lineage>
        <taxon>Bacteria</taxon>
        <taxon>Pseudomonadati</taxon>
        <taxon>Verrucomicrobiota</taxon>
        <taxon>Opitutia</taxon>
        <taxon>Puniceicoccales</taxon>
        <taxon>Coraliomargaritaceae</taxon>
        <taxon>Thalassobacterium</taxon>
    </lineage>
</organism>
<dbReference type="EMBL" id="JARXHW010000005">
    <property type="protein sequence ID" value="MDQ8206579.1"/>
    <property type="molecule type" value="Genomic_DNA"/>
</dbReference>
<feature type="domain" description="DUF4340" evidence="3">
    <location>
        <begin position="219"/>
        <end position="414"/>
    </location>
</feature>
<proteinExistence type="predicted"/>
<dbReference type="RefSeq" id="WP_308948679.1">
    <property type="nucleotide sequence ID" value="NZ_JARXHW010000005.1"/>
</dbReference>
<comment type="caution">
    <text evidence="4">The sequence shown here is derived from an EMBL/GenBank/DDBJ whole genome shotgun (WGS) entry which is preliminary data.</text>
</comment>
<keyword evidence="2" id="KW-0812">Transmembrane</keyword>
<name>A0ABU1AQY9_9BACT</name>
<feature type="region of interest" description="Disordered" evidence="1">
    <location>
        <begin position="626"/>
        <end position="658"/>
    </location>
</feature>
<sequence>MRFKFTVFLLALNVITFGLIAYLGKQAKQVQAEPGGLSGQIGRELLDADRIELHGRGLETPRILERKGSTWTITQPMEWSANYFAINRILNQLQFLEEDASFAVDEIEKSGQSLADYGLEDPLLRLVIAEGQQTISLSIGTLTEIGNNVYLLGPDEREIFVVNRQIIDGLLVDLNDLRTREIFDIPVFEVEALGLQIRSESTADGSSLKVRLARNNGEWRFEAPLAAKADPALVDNTINTLTAAKVVRFIEGNESDPILQGLETPLMQVTIHGNKRRQTLIIGNLASNAKGPPQYYAKLEDNPAIFTLMARPFDALREAQEALRERNFVNFDHRLLSAINISENGRKIRLQKLETGEHDWQVLESKGEDEIQPHRADPAIIEQLMDDLSSMRASGFAVDAPTPTDTERLGFNQPRRVITLSFTQGEPLTLTLAHPEDDSEDANAALYAKTNQADFIFQVERRPTLQMVPLNTSYYRNRTLEKLPSSARIRSLQLTNLESGESVFDYTLPQDSIRWDNLLEQLEGQRGPHIRVLIDSIREFKVKSYLLDRYAEAYPIDSEKSLPWKFKLSATIQLPGGDTDRTEMREYVFTKRLSGTIQVAGSKQHNAIFEIPQPLIDALYELTDDMETPPEVDGNAVTTPATPAPLTAPQPIETELSE</sequence>
<evidence type="ECO:0000256" key="2">
    <source>
        <dbReference type="SAM" id="Phobius"/>
    </source>
</evidence>
<evidence type="ECO:0000313" key="5">
    <source>
        <dbReference type="Proteomes" id="UP001225316"/>
    </source>
</evidence>